<dbReference type="GO" id="GO:0005737">
    <property type="term" value="C:cytoplasm"/>
    <property type="evidence" value="ECO:0007669"/>
    <property type="project" value="TreeGrafter"/>
</dbReference>
<keyword evidence="3" id="KW-1185">Reference proteome</keyword>
<dbReference type="SUPFAM" id="SSF51735">
    <property type="entry name" value="NAD(P)-binding Rossmann-fold domains"/>
    <property type="match status" value="1"/>
</dbReference>
<name>A0A6A6PS66_9PEZI</name>
<dbReference type="InterPro" id="IPR001509">
    <property type="entry name" value="Epimerase_deHydtase"/>
</dbReference>
<dbReference type="InterPro" id="IPR036291">
    <property type="entry name" value="NAD(P)-bd_dom_sf"/>
</dbReference>
<dbReference type="EMBL" id="MU001636">
    <property type="protein sequence ID" value="KAF2482541.1"/>
    <property type="molecule type" value="Genomic_DNA"/>
</dbReference>
<dbReference type="InterPro" id="IPR051783">
    <property type="entry name" value="NAD(P)-dependent_oxidoreduct"/>
</dbReference>
<evidence type="ECO:0000313" key="2">
    <source>
        <dbReference type="EMBL" id="KAF2482541.1"/>
    </source>
</evidence>
<dbReference type="GeneID" id="54474789"/>
<dbReference type="RefSeq" id="XP_033589111.1">
    <property type="nucleotide sequence ID" value="XM_033733787.1"/>
</dbReference>
<dbReference type="GO" id="GO:0004029">
    <property type="term" value="F:aldehyde dehydrogenase (NAD+) activity"/>
    <property type="evidence" value="ECO:0007669"/>
    <property type="project" value="TreeGrafter"/>
</dbReference>
<gene>
    <name evidence="2" type="ORF">BDY17DRAFT_298706</name>
</gene>
<dbReference type="PANTHER" id="PTHR48079:SF6">
    <property type="entry name" value="NAD(P)-BINDING DOMAIN-CONTAINING PROTEIN-RELATED"/>
    <property type="match status" value="1"/>
</dbReference>
<reference evidence="2" key="1">
    <citation type="journal article" date="2020" name="Stud. Mycol.">
        <title>101 Dothideomycetes genomes: a test case for predicting lifestyles and emergence of pathogens.</title>
        <authorList>
            <person name="Haridas S."/>
            <person name="Albert R."/>
            <person name="Binder M."/>
            <person name="Bloem J."/>
            <person name="Labutti K."/>
            <person name="Salamov A."/>
            <person name="Andreopoulos B."/>
            <person name="Baker S."/>
            <person name="Barry K."/>
            <person name="Bills G."/>
            <person name="Bluhm B."/>
            <person name="Cannon C."/>
            <person name="Castanera R."/>
            <person name="Culley D."/>
            <person name="Daum C."/>
            <person name="Ezra D."/>
            <person name="Gonzalez J."/>
            <person name="Henrissat B."/>
            <person name="Kuo A."/>
            <person name="Liang C."/>
            <person name="Lipzen A."/>
            <person name="Lutzoni F."/>
            <person name="Magnuson J."/>
            <person name="Mondo S."/>
            <person name="Nolan M."/>
            <person name="Ohm R."/>
            <person name="Pangilinan J."/>
            <person name="Park H.-J."/>
            <person name="Ramirez L."/>
            <person name="Alfaro M."/>
            <person name="Sun H."/>
            <person name="Tritt A."/>
            <person name="Yoshinaga Y."/>
            <person name="Zwiers L.-H."/>
            <person name="Turgeon B."/>
            <person name="Goodwin S."/>
            <person name="Spatafora J."/>
            <person name="Crous P."/>
            <person name="Grigoriev I."/>
        </authorList>
    </citation>
    <scope>NUCLEOTIDE SEQUENCE</scope>
    <source>
        <strain evidence="2">CBS 113389</strain>
    </source>
</reference>
<sequence length="357" mass="38838">MTHSKILVTGAAGYVGGSVLSYLKTLESSSIDAGSVIGAVRSEEQVDALTAARFNVQQVNLSDEQAVAELVLRNEIDVVVHCASGLDRDLVVNLIHALGKRREASGKATYFIHTSGGSAFSEVGGWSNGPTSDTDQIFDLEKALADSMPLRKVDVAVTEEAKSAGVTSYIVVPPMVYGRGLGLWNKLSVCMPLTVRASLSRRAVYTFPQDSVMPAVHVSDLMALYARLLEKIVQNDAPAGGENGYYFAVAHKIHWWPTLDRMAAALHSRGLVQQRSTQMWPNDEEAAEAYGLPGLFVQMIFNSRTEIRSGKAGALGWEPTWTQEDQFLQIIDDEVRDVLELDTGKGSVLNNVNKQLK</sequence>
<dbReference type="PANTHER" id="PTHR48079">
    <property type="entry name" value="PROTEIN YEEZ"/>
    <property type="match status" value="1"/>
</dbReference>
<feature type="domain" description="NAD-dependent epimerase/dehydratase" evidence="1">
    <location>
        <begin position="6"/>
        <end position="234"/>
    </location>
</feature>
<dbReference type="Gene3D" id="3.40.50.720">
    <property type="entry name" value="NAD(P)-binding Rossmann-like Domain"/>
    <property type="match status" value="1"/>
</dbReference>
<protein>
    <recommendedName>
        <fullName evidence="1">NAD-dependent epimerase/dehydratase domain-containing protein</fullName>
    </recommendedName>
</protein>
<organism evidence="2 3">
    <name type="scientific">Neohortaea acidophila</name>
    <dbReference type="NCBI Taxonomy" id="245834"/>
    <lineage>
        <taxon>Eukaryota</taxon>
        <taxon>Fungi</taxon>
        <taxon>Dikarya</taxon>
        <taxon>Ascomycota</taxon>
        <taxon>Pezizomycotina</taxon>
        <taxon>Dothideomycetes</taxon>
        <taxon>Dothideomycetidae</taxon>
        <taxon>Mycosphaerellales</taxon>
        <taxon>Teratosphaeriaceae</taxon>
        <taxon>Neohortaea</taxon>
    </lineage>
</organism>
<dbReference type="OrthoDB" id="10262413at2759"/>
<dbReference type="Pfam" id="PF01370">
    <property type="entry name" value="Epimerase"/>
    <property type="match status" value="1"/>
</dbReference>
<dbReference type="Proteomes" id="UP000799767">
    <property type="component" value="Unassembled WGS sequence"/>
</dbReference>
<evidence type="ECO:0000259" key="1">
    <source>
        <dbReference type="Pfam" id="PF01370"/>
    </source>
</evidence>
<evidence type="ECO:0000313" key="3">
    <source>
        <dbReference type="Proteomes" id="UP000799767"/>
    </source>
</evidence>
<dbReference type="AlphaFoldDB" id="A0A6A6PS66"/>
<proteinExistence type="predicted"/>
<accession>A0A6A6PS66</accession>